<evidence type="ECO:0000256" key="6">
    <source>
        <dbReference type="ARBA" id="ARBA00023136"/>
    </source>
</evidence>
<evidence type="ECO:0000256" key="3">
    <source>
        <dbReference type="ARBA" id="ARBA00022475"/>
    </source>
</evidence>
<feature type="transmembrane region" description="Helical" evidence="7">
    <location>
        <begin position="67"/>
        <end position="88"/>
    </location>
</feature>
<reference evidence="10" key="1">
    <citation type="journal article" date="2019" name="Int. J. Syst. Evol. Microbiol.">
        <title>The Global Catalogue of Microorganisms (GCM) 10K type strain sequencing project: providing services to taxonomists for standard genome sequencing and annotation.</title>
        <authorList>
            <consortium name="The Broad Institute Genomics Platform"/>
            <consortium name="The Broad Institute Genome Sequencing Center for Infectious Disease"/>
            <person name="Wu L."/>
            <person name="Ma J."/>
        </authorList>
    </citation>
    <scope>NUCLEOTIDE SEQUENCE [LARGE SCALE GENOMIC DNA]</scope>
    <source>
        <strain evidence="10">CGMCC 4.5798</strain>
    </source>
</reference>
<evidence type="ECO:0000256" key="4">
    <source>
        <dbReference type="ARBA" id="ARBA00022692"/>
    </source>
</evidence>
<comment type="caution">
    <text evidence="9">The sequence shown here is derived from an EMBL/GenBank/DDBJ whole genome shotgun (WGS) entry which is preliminary data.</text>
</comment>
<accession>A0ABW0RWB9</accession>
<dbReference type="InterPro" id="IPR058127">
    <property type="entry name" value="DedA"/>
</dbReference>
<dbReference type="InterPro" id="IPR032816">
    <property type="entry name" value="VTT_dom"/>
</dbReference>
<protein>
    <submittedName>
        <fullName evidence="9">DedA family protein</fullName>
    </submittedName>
</protein>
<sequence length="218" mass="23212">MTGTVIDWVLHLDTHLAALAASHGTLVYLLLFGVIFIETGVVILPFLPGDSLLFVAGALAAQETFSLPILVPLLAVAAIAGDGANYAVGSLMRKKVANGHRLRLIKPEYLERTHGFFERHGRKTIVLARFVPVVRTFAPFVAALGSMPYTTFLAYNVIGGLLWVGALLGAGYAFGNIPWVGAHLTVVLLGIVALSLLPGLIGWLRERSGTKVSEQSGS</sequence>
<dbReference type="EMBL" id="JBHSMZ010000006">
    <property type="protein sequence ID" value="MFC5549108.1"/>
    <property type="molecule type" value="Genomic_DNA"/>
</dbReference>
<dbReference type="InterPro" id="IPR032818">
    <property type="entry name" value="DedA-like"/>
</dbReference>
<feature type="domain" description="VTT" evidence="8">
    <location>
        <begin position="47"/>
        <end position="172"/>
    </location>
</feature>
<comment type="similarity">
    <text evidence="2 7">Belongs to the DedA family.</text>
</comment>
<evidence type="ECO:0000259" key="8">
    <source>
        <dbReference type="Pfam" id="PF09335"/>
    </source>
</evidence>
<evidence type="ECO:0000256" key="1">
    <source>
        <dbReference type="ARBA" id="ARBA00004651"/>
    </source>
</evidence>
<evidence type="ECO:0000256" key="5">
    <source>
        <dbReference type="ARBA" id="ARBA00022989"/>
    </source>
</evidence>
<comment type="subcellular location">
    <subcellularLocation>
        <location evidence="1 7">Cell membrane</location>
        <topology evidence="1 7">Multi-pass membrane protein</topology>
    </subcellularLocation>
</comment>
<evidence type="ECO:0000313" key="10">
    <source>
        <dbReference type="Proteomes" id="UP001596086"/>
    </source>
</evidence>
<feature type="transmembrane region" description="Helical" evidence="7">
    <location>
        <begin position="26"/>
        <end position="47"/>
    </location>
</feature>
<evidence type="ECO:0000313" key="9">
    <source>
        <dbReference type="EMBL" id="MFC5549108.1"/>
    </source>
</evidence>
<evidence type="ECO:0000256" key="7">
    <source>
        <dbReference type="RuleBase" id="RU367016"/>
    </source>
</evidence>
<keyword evidence="3 7" id="KW-1003">Cell membrane</keyword>
<evidence type="ECO:0000256" key="2">
    <source>
        <dbReference type="ARBA" id="ARBA00010792"/>
    </source>
</evidence>
<feature type="transmembrane region" description="Helical" evidence="7">
    <location>
        <begin position="152"/>
        <end position="174"/>
    </location>
</feature>
<dbReference type="RefSeq" id="WP_379770670.1">
    <property type="nucleotide sequence ID" value="NZ_JBHSMZ010000006.1"/>
</dbReference>
<keyword evidence="10" id="KW-1185">Reference proteome</keyword>
<keyword evidence="6 7" id="KW-0472">Membrane</keyword>
<dbReference type="PANTHER" id="PTHR30353:SF0">
    <property type="entry name" value="TRANSMEMBRANE PROTEIN"/>
    <property type="match status" value="1"/>
</dbReference>
<proteinExistence type="inferred from homology"/>
<feature type="transmembrane region" description="Helical" evidence="7">
    <location>
        <begin position="180"/>
        <end position="204"/>
    </location>
</feature>
<gene>
    <name evidence="9" type="ORF">ACFPO9_11350</name>
</gene>
<keyword evidence="5 7" id="KW-1133">Transmembrane helix</keyword>
<name>A0ABW0RWB9_9BURK</name>
<dbReference type="NCBIfam" id="NF008102">
    <property type="entry name" value="PRK10847.1"/>
    <property type="match status" value="1"/>
</dbReference>
<dbReference type="PANTHER" id="PTHR30353">
    <property type="entry name" value="INNER MEMBRANE PROTEIN DEDA-RELATED"/>
    <property type="match status" value="1"/>
</dbReference>
<keyword evidence="4 7" id="KW-0812">Transmembrane</keyword>
<dbReference type="Proteomes" id="UP001596086">
    <property type="component" value="Unassembled WGS sequence"/>
</dbReference>
<organism evidence="9 10">
    <name type="scientific">Massilia aerilata</name>
    <dbReference type="NCBI Taxonomy" id="453817"/>
    <lineage>
        <taxon>Bacteria</taxon>
        <taxon>Pseudomonadati</taxon>
        <taxon>Pseudomonadota</taxon>
        <taxon>Betaproteobacteria</taxon>
        <taxon>Burkholderiales</taxon>
        <taxon>Oxalobacteraceae</taxon>
        <taxon>Telluria group</taxon>
        <taxon>Massilia</taxon>
    </lineage>
</organism>
<dbReference type="Pfam" id="PF09335">
    <property type="entry name" value="VTT_dom"/>
    <property type="match status" value="1"/>
</dbReference>